<dbReference type="GO" id="GO:0009626">
    <property type="term" value="P:plant-type hypersensitive response"/>
    <property type="evidence" value="ECO:0007669"/>
    <property type="project" value="TreeGrafter"/>
</dbReference>
<dbReference type="Pfam" id="PF01823">
    <property type="entry name" value="MACPF"/>
    <property type="match status" value="1"/>
</dbReference>
<dbReference type="SMART" id="SM00457">
    <property type="entry name" value="MACPF"/>
    <property type="match status" value="1"/>
</dbReference>
<sequence>MSLRNGGLDPQSAAEEAVAAIGLGYDVCRDVRLSGCKARVVELPNDRSETLAFPGGIIVPDVSASIKCHPGDSFRDFSEVLSFHQMSEHFNVALSLSGKVPSGLFNAMFDMRNSWKKDAASTKSLAFDGWFITLYSVELDRAHITVSEHVKSQVPTSWNPSALAEFIEKYGTHIVVGVKMGGKDVVHMKQFKSSHLQPTEVQRLLKKEADKRFSEDEDGFSSSDEADNLAALKGDRDEPWKIDVALAASVRPTLKSHSTKEDLISISVRRGGIVGIRQHHKEWLSTISQSPDAISMLFVPIAPLFSSCPGYGFLSHAMNLYLRYKPKIDELHQFLEFQLPLQWSPLYDDLLYGFRPRHRRNKSSSLQFSFLGSKLYVNTMKVDSGYCPVTGIRLFLEGRKSDHLAIHLQHLSNRPQILKISYDLGCESIDEPIDKAYFEPVKGKRFSHVCTAPVLYNGSIDDEHRAIVTKAWLEVKQVKRKKVLFLRLGFSMVESAEIYRSEWDGSPFPFQKSGIISALMSTMLSKGLHHVVENENPTEDNIKPIVYNGESGTEAPIPMKAPKMLNFVDTKEKVRGPEDAPGYWVVTGAKLCIEGGKISIKVRYSLFAIMSDDLVPT</sequence>
<dbReference type="EMBL" id="JAWXYG010000011">
    <property type="protein sequence ID" value="KAK4259772.1"/>
    <property type="molecule type" value="Genomic_DNA"/>
</dbReference>
<dbReference type="PANTHER" id="PTHR33199">
    <property type="entry name" value="MACPF DOMAIN-CONTAINING PROTEIN CAD1"/>
    <property type="match status" value="1"/>
</dbReference>
<organism evidence="2 3">
    <name type="scientific">Acacia crassicarpa</name>
    <name type="common">northern wattle</name>
    <dbReference type="NCBI Taxonomy" id="499986"/>
    <lineage>
        <taxon>Eukaryota</taxon>
        <taxon>Viridiplantae</taxon>
        <taxon>Streptophyta</taxon>
        <taxon>Embryophyta</taxon>
        <taxon>Tracheophyta</taxon>
        <taxon>Spermatophyta</taxon>
        <taxon>Magnoliopsida</taxon>
        <taxon>eudicotyledons</taxon>
        <taxon>Gunneridae</taxon>
        <taxon>Pentapetalae</taxon>
        <taxon>rosids</taxon>
        <taxon>fabids</taxon>
        <taxon>Fabales</taxon>
        <taxon>Fabaceae</taxon>
        <taxon>Caesalpinioideae</taxon>
        <taxon>mimosoid clade</taxon>
        <taxon>Acacieae</taxon>
        <taxon>Acacia</taxon>
    </lineage>
</organism>
<evidence type="ECO:0000313" key="3">
    <source>
        <dbReference type="Proteomes" id="UP001293593"/>
    </source>
</evidence>
<feature type="domain" description="MACPF" evidence="1">
    <location>
        <begin position="1"/>
        <end position="335"/>
    </location>
</feature>
<reference evidence="2" key="1">
    <citation type="submission" date="2023-10" db="EMBL/GenBank/DDBJ databases">
        <title>Chromosome-level genome of the transformable northern wattle, Acacia crassicarpa.</title>
        <authorList>
            <person name="Massaro I."/>
            <person name="Sinha N.R."/>
            <person name="Poethig S."/>
            <person name="Leichty A.R."/>
        </authorList>
    </citation>
    <scope>NUCLEOTIDE SEQUENCE</scope>
    <source>
        <strain evidence="2">Acra3RX</strain>
        <tissue evidence="2">Leaf</tissue>
    </source>
</reference>
<comment type="caution">
    <text evidence="2">The sequence shown here is derived from an EMBL/GenBank/DDBJ whole genome shotgun (WGS) entry which is preliminary data.</text>
</comment>
<dbReference type="AlphaFoldDB" id="A0AAE1IZM3"/>
<name>A0AAE1IZM3_9FABA</name>
<proteinExistence type="predicted"/>
<dbReference type="InterPro" id="IPR020864">
    <property type="entry name" value="MACPF"/>
</dbReference>
<accession>A0AAE1IZM3</accession>
<dbReference type="Proteomes" id="UP001293593">
    <property type="component" value="Unassembled WGS sequence"/>
</dbReference>
<dbReference type="PANTHER" id="PTHR33199:SF8">
    <property type="entry name" value="MACPF DOMAIN-CONTAINING PROTEIN NSL1"/>
    <property type="match status" value="1"/>
</dbReference>
<evidence type="ECO:0000259" key="1">
    <source>
        <dbReference type="PROSITE" id="PS51412"/>
    </source>
</evidence>
<dbReference type="InterPro" id="IPR044663">
    <property type="entry name" value="CAD1/NSL1-like"/>
</dbReference>
<dbReference type="PROSITE" id="PS51412">
    <property type="entry name" value="MACPF_2"/>
    <property type="match status" value="1"/>
</dbReference>
<keyword evidence="3" id="KW-1185">Reference proteome</keyword>
<dbReference type="GO" id="GO:0005886">
    <property type="term" value="C:plasma membrane"/>
    <property type="evidence" value="ECO:0007669"/>
    <property type="project" value="TreeGrafter"/>
</dbReference>
<evidence type="ECO:0000313" key="2">
    <source>
        <dbReference type="EMBL" id="KAK4259772.1"/>
    </source>
</evidence>
<gene>
    <name evidence="2" type="ORF">QN277_006070</name>
</gene>
<dbReference type="GO" id="GO:2000031">
    <property type="term" value="P:regulation of salicylic acid mediated signaling pathway"/>
    <property type="evidence" value="ECO:0007669"/>
    <property type="project" value="InterPro"/>
</dbReference>
<protein>
    <recommendedName>
        <fullName evidence="1">MACPF domain-containing protein</fullName>
    </recommendedName>
</protein>